<dbReference type="EMBL" id="JBHULV010000008">
    <property type="protein sequence ID" value="MFD2730677.1"/>
    <property type="molecule type" value="Genomic_DNA"/>
</dbReference>
<keyword evidence="2" id="KW-1185">Reference proteome</keyword>
<comment type="caution">
    <text evidence="1">The sequence shown here is derived from an EMBL/GenBank/DDBJ whole genome shotgun (WGS) entry which is preliminary data.</text>
</comment>
<dbReference type="Pfam" id="PF13715">
    <property type="entry name" value="CarbopepD_reg_2"/>
    <property type="match status" value="1"/>
</dbReference>
<dbReference type="InterPro" id="IPR043741">
    <property type="entry name" value="DUF5686"/>
</dbReference>
<reference evidence="2" key="1">
    <citation type="journal article" date="2019" name="Int. J. Syst. Evol. Microbiol.">
        <title>The Global Catalogue of Microorganisms (GCM) 10K type strain sequencing project: providing services to taxonomists for standard genome sequencing and annotation.</title>
        <authorList>
            <consortium name="The Broad Institute Genomics Platform"/>
            <consortium name="The Broad Institute Genome Sequencing Center for Infectious Disease"/>
            <person name="Wu L."/>
            <person name="Ma J."/>
        </authorList>
    </citation>
    <scope>NUCLEOTIDE SEQUENCE [LARGE SCALE GENOMIC DNA]</scope>
    <source>
        <strain evidence="2">KCTC 42456</strain>
    </source>
</reference>
<organism evidence="1 2">
    <name type="scientific">Pedobacter alpinus</name>
    <dbReference type="NCBI Taxonomy" id="1590643"/>
    <lineage>
        <taxon>Bacteria</taxon>
        <taxon>Pseudomonadati</taxon>
        <taxon>Bacteroidota</taxon>
        <taxon>Sphingobacteriia</taxon>
        <taxon>Sphingobacteriales</taxon>
        <taxon>Sphingobacteriaceae</taxon>
        <taxon>Pedobacter</taxon>
    </lineage>
</organism>
<sequence length="816" mass="93837">MYKRYLVLILIIFSFDINAQSIIGNVANKEKEPIPFATVAVKGSNIGTSANNEGNYFLKLANGNYEVIISAVGYKQAIKSIIVNANNMVLNFQLEPELYELKDVIVNATGKDPAYAIIKKAINKRKGHLTETPAYTCKVYIKGVQKLLKAPEKFLGRDIGEVAKQAGLDSNRTGIVYQSESQSILNYLPPNNYQEEMISSKVAGSNRAFSFNRATELLLNFYENYQNWDGISNRPFVSPIADNALFYYDYKLIGSTLENGELINKIQLIPKRKYDPAYRGYIYIVENSWRIHSTDFLMTKESNITLIDSLKINQKFIPIKQNWMPASVAFEFKGGLFSFKFGGYFLGIYTDYDFKPTKPIKNFKEVLKITKDVNKKDDEYWSNERPIPLTKEEKVNYVKKDSIAKKRESKPYLDSLDKVNNKLKFSKIFLGGYQPRNRFKKEYYNFDGLLSSVHFNTVEGFAINYGASYSKRIDTINNRNFTWNGHLRYGFSNKLFSANTGFTIPILKKQSLSFLLGSDVVDLNNNGSINILGNTFNSLFFEKNYMKLYRKQLVQVGFNSQIAGGLNGSLTLFYNDNNWLANTTTYKFIDDKEIEFTSNNPFQPLSSQPLFVQHQTFKAKISLRYNFSNKYVTYPTGRFYLPSKWPVLNFNYIKAIPNIFGSDTDFDQLSLRISKPNIKFGFYGKFSFATEAGAFINTNNIFYPDFKHFTGNKALAFTPADNQFLFLDFYKFNTANKYFEAHLEHNFSGFFSNKIPLVRKLKLQELVGINYLASNELTNYRELYVGLAFTGLKVYYGFVYNRKEKIDSGFRIAYGF</sequence>
<protein>
    <submittedName>
        <fullName evidence="1">DUF5686 and carboxypeptidase regulatory-like domain-containing protein</fullName>
    </submittedName>
</protein>
<dbReference type="InterPro" id="IPR008969">
    <property type="entry name" value="CarboxyPept-like_regulatory"/>
</dbReference>
<gene>
    <name evidence="1" type="ORF">ACFSSE_03095</name>
</gene>
<proteinExistence type="predicted"/>
<dbReference type="RefSeq" id="WP_379040522.1">
    <property type="nucleotide sequence ID" value="NZ_JBHSKW010000005.1"/>
</dbReference>
<evidence type="ECO:0000313" key="2">
    <source>
        <dbReference type="Proteomes" id="UP001597546"/>
    </source>
</evidence>
<dbReference type="SUPFAM" id="SSF49464">
    <property type="entry name" value="Carboxypeptidase regulatory domain-like"/>
    <property type="match status" value="1"/>
</dbReference>
<dbReference type="Gene3D" id="2.60.40.1120">
    <property type="entry name" value="Carboxypeptidase-like, regulatory domain"/>
    <property type="match status" value="1"/>
</dbReference>
<evidence type="ECO:0000313" key="1">
    <source>
        <dbReference type="EMBL" id="MFD2730677.1"/>
    </source>
</evidence>
<dbReference type="Proteomes" id="UP001597546">
    <property type="component" value="Unassembled WGS sequence"/>
</dbReference>
<accession>A0ABW5TN86</accession>
<name>A0ABW5TN86_9SPHI</name>
<dbReference type="Pfam" id="PF18939">
    <property type="entry name" value="DUF5686"/>
    <property type="match status" value="1"/>
</dbReference>